<keyword evidence="3" id="KW-1185">Reference proteome</keyword>
<protein>
    <submittedName>
        <fullName evidence="2">Uncharacterized protein</fullName>
    </submittedName>
</protein>
<dbReference type="STRING" id="5217.A0A4Q1BRP2"/>
<evidence type="ECO:0000256" key="1">
    <source>
        <dbReference type="SAM" id="MobiDB-lite"/>
    </source>
</evidence>
<feature type="compositionally biased region" description="Low complexity" evidence="1">
    <location>
        <begin position="69"/>
        <end position="85"/>
    </location>
</feature>
<dbReference type="VEuPathDB" id="FungiDB:TREMEDRAFT_58277"/>
<proteinExistence type="predicted"/>
<accession>A0A4Q1BRP2</accession>
<feature type="region of interest" description="Disordered" evidence="1">
    <location>
        <begin position="69"/>
        <end position="146"/>
    </location>
</feature>
<dbReference type="Gene3D" id="3.60.130.30">
    <property type="match status" value="1"/>
</dbReference>
<dbReference type="Proteomes" id="UP000289152">
    <property type="component" value="Unassembled WGS sequence"/>
</dbReference>
<dbReference type="InParanoid" id="A0A4Q1BRP2"/>
<feature type="compositionally biased region" description="Basic residues" evidence="1">
    <location>
        <begin position="98"/>
        <end position="117"/>
    </location>
</feature>
<sequence length="503" mass="55744">MSTSHLAFHFIHCVQLQVDDVRIAALTRTPESPIEAWELDTMSFNMSASDKCPQIPTTIKTSLVFEGSGCDSGSGSDDGTESDAGPGSTVGVREESKKKRRSQKGKKRPRKKQRTRAGKGSQASVGERLRRNHPVSHYGVRYAKHDILHSGTPQLKESEDGQKRVHDFTNVYEDLQGSLARSGIQPEDAIDKPAEHKIGDRDFRISHPDPTEGNPDNLVIFFRRFFKPDGKYLKDIMAAYEDVLASGLKPKTVKDLRNPDHHAYHLGIWSGYEWYIFASKDTQHHSSVAHPTKLNGDKCLTAVQAEAVKGLLAALRRAMGGTLYNKLKDVDSETAQRMRTISHDLAKASQVQNLAQRAKDEEKAAAKGSKARVIAHGQVIDDSAARQLKLGLNSMVAVNEGTSSTWHYDSEDDDSFYTVILVTGDGEWGDDEGVMEIPQLGLKLPLKPGDVFMFRSKILLHSVSPITSGAKRVPYTFFVSDRSTSVMRKAWADEEFDHCIGIT</sequence>
<evidence type="ECO:0000313" key="3">
    <source>
        <dbReference type="Proteomes" id="UP000289152"/>
    </source>
</evidence>
<evidence type="ECO:0000313" key="2">
    <source>
        <dbReference type="EMBL" id="RXK40562.1"/>
    </source>
</evidence>
<dbReference type="EMBL" id="SDIL01000017">
    <property type="protein sequence ID" value="RXK40562.1"/>
    <property type="molecule type" value="Genomic_DNA"/>
</dbReference>
<comment type="caution">
    <text evidence="2">The sequence shown here is derived from an EMBL/GenBank/DDBJ whole genome shotgun (WGS) entry which is preliminary data.</text>
</comment>
<name>A0A4Q1BRP2_TREME</name>
<organism evidence="2 3">
    <name type="scientific">Tremella mesenterica</name>
    <name type="common">Jelly fungus</name>
    <dbReference type="NCBI Taxonomy" id="5217"/>
    <lineage>
        <taxon>Eukaryota</taxon>
        <taxon>Fungi</taxon>
        <taxon>Dikarya</taxon>
        <taxon>Basidiomycota</taxon>
        <taxon>Agaricomycotina</taxon>
        <taxon>Tremellomycetes</taxon>
        <taxon>Tremellales</taxon>
        <taxon>Tremellaceae</taxon>
        <taxon>Tremella</taxon>
    </lineage>
</organism>
<gene>
    <name evidence="2" type="ORF">M231_02214</name>
</gene>
<reference evidence="2 3" key="1">
    <citation type="submission" date="2016-06" db="EMBL/GenBank/DDBJ databases">
        <title>Evolution of pathogenesis and genome organization in the Tremellales.</title>
        <authorList>
            <person name="Cuomo C."/>
            <person name="Litvintseva A."/>
            <person name="Heitman J."/>
            <person name="Chen Y."/>
            <person name="Sun S."/>
            <person name="Springer D."/>
            <person name="Dromer F."/>
            <person name="Young S."/>
            <person name="Zeng Q."/>
            <person name="Chapman S."/>
            <person name="Gujja S."/>
            <person name="Saif S."/>
            <person name="Birren B."/>
        </authorList>
    </citation>
    <scope>NUCLEOTIDE SEQUENCE [LARGE SCALE GENOMIC DNA]</scope>
    <source>
        <strain evidence="2 3">ATCC 28783</strain>
    </source>
</reference>
<dbReference type="AlphaFoldDB" id="A0A4Q1BRP2"/>